<proteinExistence type="predicted"/>
<dbReference type="STRING" id="4533.J3N243"/>
<evidence type="ECO:0000313" key="2">
    <source>
        <dbReference type="EnsemblPlants" id="OB10G15910.1"/>
    </source>
</evidence>
<dbReference type="AlphaFoldDB" id="J3N243"/>
<evidence type="ECO:0000313" key="3">
    <source>
        <dbReference type="Proteomes" id="UP000006038"/>
    </source>
</evidence>
<reference evidence="2" key="1">
    <citation type="journal article" date="2013" name="Nat. Commun.">
        <title>Whole-genome sequencing of Oryza brachyantha reveals mechanisms underlying Oryza genome evolution.</title>
        <authorList>
            <person name="Chen J."/>
            <person name="Huang Q."/>
            <person name="Gao D."/>
            <person name="Wang J."/>
            <person name="Lang Y."/>
            <person name="Liu T."/>
            <person name="Li B."/>
            <person name="Bai Z."/>
            <person name="Luis Goicoechea J."/>
            <person name="Liang C."/>
            <person name="Chen C."/>
            <person name="Zhang W."/>
            <person name="Sun S."/>
            <person name="Liao Y."/>
            <person name="Zhang X."/>
            <person name="Yang L."/>
            <person name="Song C."/>
            <person name="Wang M."/>
            <person name="Shi J."/>
            <person name="Liu G."/>
            <person name="Liu J."/>
            <person name="Zhou H."/>
            <person name="Zhou W."/>
            <person name="Yu Q."/>
            <person name="An N."/>
            <person name="Chen Y."/>
            <person name="Cai Q."/>
            <person name="Wang B."/>
            <person name="Liu B."/>
            <person name="Min J."/>
            <person name="Huang Y."/>
            <person name="Wu H."/>
            <person name="Li Z."/>
            <person name="Zhang Y."/>
            <person name="Yin Y."/>
            <person name="Song W."/>
            <person name="Jiang J."/>
            <person name="Jackson S.A."/>
            <person name="Wing R.A."/>
            <person name="Wang J."/>
            <person name="Chen M."/>
        </authorList>
    </citation>
    <scope>NUCLEOTIDE SEQUENCE [LARGE SCALE GENOMIC DNA]</scope>
    <source>
        <strain evidence="2">cv. IRGC 101232</strain>
    </source>
</reference>
<sequence>MHDEINRKQMVYRQKDWEELPIPTGDTEPITEAEAWFDQTAEYWKQAIALTLGNYIEAHSWLIASFVFICSWVEIIVWLFFKNNQMD</sequence>
<feature type="transmembrane region" description="Helical" evidence="1">
    <location>
        <begin position="61"/>
        <end position="81"/>
    </location>
</feature>
<keyword evidence="1" id="KW-1133">Transmembrane helix</keyword>
<keyword evidence="1" id="KW-0812">Transmembrane</keyword>
<accession>J3N243</accession>
<dbReference type="HOGENOM" id="CLU_2489930_0_0_1"/>
<reference evidence="2" key="2">
    <citation type="submission" date="2013-04" db="UniProtKB">
        <authorList>
            <consortium name="EnsemblPlants"/>
        </authorList>
    </citation>
    <scope>IDENTIFICATION</scope>
</reference>
<dbReference type="Proteomes" id="UP000006038">
    <property type="component" value="Chromosome 10"/>
</dbReference>
<evidence type="ECO:0000256" key="1">
    <source>
        <dbReference type="SAM" id="Phobius"/>
    </source>
</evidence>
<dbReference type="EnsemblPlants" id="OB10G15910.1">
    <property type="protein sequence ID" value="OB10G15910.1"/>
    <property type="gene ID" value="OB10G15910"/>
</dbReference>
<protein>
    <submittedName>
        <fullName evidence="2">Uncharacterized protein</fullName>
    </submittedName>
</protein>
<name>J3N243_ORYBR</name>
<keyword evidence="3" id="KW-1185">Reference proteome</keyword>
<keyword evidence="1" id="KW-0472">Membrane</keyword>
<dbReference type="Gramene" id="OB10G15910.1">
    <property type="protein sequence ID" value="OB10G15910.1"/>
    <property type="gene ID" value="OB10G15910"/>
</dbReference>
<organism evidence="2">
    <name type="scientific">Oryza brachyantha</name>
    <name type="common">malo sina</name>
    <dbReference type="NCBI Taxonomy" id="4533"/>
    <lineage>
        <taxon>Eukaryota</taxon>
        <taxon>Viridiplantae</taxon>
        <taxon>Streptophyta</taxon>
        <taxon>Embryophyta</taxon>
        <taxon>Tracheophyta</taxon>
        <taxon>Spermatophyta</taxon>
        <taxon>Magnoliopsida</taxon>
        <taxon>Liliopsida</taxon>
        <taxon>Poales</taxon>
        <taxon>Poaceae</taxon>
        <taxon>BOP clade</taxon>
        <taxon>Oryzoideae</taxon>
        <taxon>Oryzeae</taxon>
        <taxon>Oryzinae</taxon>
        <taxon>Oryza</taxon>
    </lineage>
</organism>